<dbReference type="PANTHER" id="PTHR44366:SF1">
    <property type="entry name" value="UDP-N-ACETYLGLUCOSAMINE--PEPTIDE N-ACETYLGLUCOSAMINYLTRANSFERASE 110 KDA SUBUNIT"/>
    <property type="match status" value="1"/>
</dbReference>
<keyword evidence="3" id="KW-0732">Signal</keyword>
<name>A0A9N8EXD1_9STRA</name>
<feature type="chain" id="PRO_5040373944" description="Tetratricopeptide repeat protein" evidence="3">
    <location>
        <begin position="37"/>
        <end position="382"/>
    </location>
</feature>
<proteinExistence type="predicted"/>
<evidence type="ECO:0000256" key="2">
    <source>
        <dbReference type="SAM" id="MobiDB-lite"/>
    </source>
</evidence>
<dbReference type="PROSITE" id="PS50005">
    <property type="entry name" value="TPR"/>
    <property type="match status" value="2"/>
</dbReference>
<evidence type="ECO:0000313" key="4">
    <source>
        <dbReference type="EMBL" id="CAB9529897.1"/>
    </source>
</evidence>
<sequence length="382" mass="44725">MMMLLPSFSLARTRPSRVGVLFLLVWLSICCSFLRGNEVPTIEGSKEGWKDEILKLQLELATVNTAGSGATTTSTGSESLVSAIRAKLAESVEQESDWMRKQFREIPRPNERLDNENVPNRDLRPGMPLWFLLETPQWWVTAKIVEILDVSEGRFRVNITAEDRIVQATRGETVRTVAINEFILGIWKSEYERDQGELARAQNKPEERFKRYQEAIKLDPKNPHPLDNMGLYYTDQGDVQQAIHWYEQSIQVQPDWYHTYYNYGNLLRDSYETAKQYTQWTALQLFEKAFQLNPLFLDTLWNVADQYHKAQRYNEECYAWRLLHTLNRNPHPKRKKNNTILWNPHWEQDLPRRIANCMQAMVMPNPTGTTDGNQQRQTTDEL</sequence>
<evidence type="ECO:0000256" key="1">
    <source>
        <dbReference type="PROSITE-ProRule" id="PRU00339"/>
    </source>
</evidence>
<dbReference type="AlphaFoldDB" id="A0A9N8EXD1"/>
<keyword evidence="5" id="KW-1185">Reference proteome</keyword>
<dbReference type="OrthoDB" id="1658288at2759"/>
<evidence type="ECO:0000256" key="3">
    <source>
        <dbReference type="SAM" id="SignalP"/>
    </source>
</evidence>
<gene>
    <name evidence="4" type="ORF">SEMRO_2663_G334060.2</name>
</gene>
<dbReference type="InterPro" id="IPR037919">
    <property type="entry name" value="OGT"/>
</dbReference>
<dbReference type="GO" id="GO:0006493">
    <property type="term" value="P:protein O-linked glycosylation"/>
    <property type="evidence" value="ECO:0007669"/>
    <property type="project" value="InterPro"/>
</dbReference>
<reference evidence="4" key="1">
    <citation type="submission" date="2020-06" db="EMBL/GenBank/DDBJ databases">
        <authorList>
            <consortium name="Plant Systems Biology data submission"/>
        </authorList>
    </citation>
    <scope>NUCLEOTIDE SEQUENCE</scope>
    <source>
        <strain evidence="4">D6</strain>
    </source>
</reference>
<feature type="repeat" description="TPR" evidence="1">
    <location>
        <begin position="189"/>
        <end position="222"/>
    </location>
</feature>
<feature type="repeat" description="TPR" evidence="1">
    <location>
        <begin position="223"/>
        <end position="256"/>
    </location>
</feature>
<keyword evidence="1" id="KW-0802">TPR repeat</keyword>
<dbReference type="Gene3D" id="1.25.40.10">
    <property type="entry name" value="Tetratricopeptide repeat domain"/>
    <property type="match status" value="1"/>
</dbReference>
<feature type="region of interest" description="Disordered" evidence="2">
    <location>
        <begin position="363"/>
        <end position="382"/>
    </location>
</feature>
<accession>A0A9N8EXD1</accession>
<evidence type="ECO:0000313" key="5">
    <source>
        <dbReference type="Proteomes" id="UP001153069"/>
    </source>
</evidence>
<dbReference type="InterPro" id="IPR019734">
    <property type="entry name" value="TPR_rpt"/>
</dbReference>
<dbReference type="GO" id="GO:0097363">
    <property type="term" value="F:protein O-acetylglucosaminyltransferase activity"/>
    <property type="evidence" value="ECO:0007669"/>
    <property type="project" value="TreeGrafter"/>
</dbReference>
<dbReference type="SUPFAM" id="SSF48452">
    <property type="entry name" value="TPR-like"/>
    <property type="match status" value="1"/>
</dbReference>
<dbReference type="SMART" id="SM00028">
    <property type="entry name" value="TPR"/>
    <property type="match status" value="2"/>
</dbReference>
<feature type="compositionally biased region" description="Polar residues" evidence="2">
    <location>
        <begin position="366"/>
        <end position="382"/>
    </location>
</feature>
<dbReference type="Proteomes" id="UP001153069">
    <property type="component" value="Unassembled WGS sequence"/>
</dbReference>
<feature type="signal peptide" evidence="3">
    <location>
        <begin position="1"/>
        <end position="36"/>
    </location>
</feature>
<protein>
    <recommendedName>
        <fullName evidence="6">Tetratricopeptide repeat protein</fullName>
    </recommendedName>
</protein>
<dbReference type="PANTHER" id="PTHR44366">
    <property type="entry name" value="UDP-N-ACETYLGLUCOSAMINE--PEPTIDE N-ACETYLGLUCOSAMINYLTRANSFERASE 110 KDA SUBUNIT"/>
    <property type="match status" value="1"/>
</dbReference>
<comment type="caution">
    <text evidence="4">The sequence shown here is derived from an EMBL/GenBank/DDBJ whole genome shotgun (WGS) entry which is preliminary data.</text>
</comment>
<organism evidence="4 5">
    <name type="scientific">Seminavis robusta</name>
    <dbReference type="NCBI Taxonomy" id="568900"/>
    <lineage>
        <taxon>Eukaryota</taxon>
        <taxon>Sar</taxon>
        <taxon>Stramenopiles</taxon>
        <taxon>Ochrophyta</taxon>
        <taxon>Bacillariophyta</taxon>
        <taxon>Bacillariophyceae</taxon>
        <taxon>Bacillariophycidae</taxon>
        <taxon>Naviculales</taxon>
        <taxon>Naviculaceae</taxon>
        <taxon>Seminavis</taxon>
    </lineage>
</organism>
<dbReference type="EMBL" id="CAICTM010002661">
    <property type="protein sequence ID" value="CAB9529897.1"/>
    <property type="molecule type" value="Genomic_DNA"/>
</dbReference>
<dbReference type="InterPro" id="IPR011990">
    <property type="entry name" value="TPR-like_helical_dom_sf"/>
</dbReference>
<evidence type="ECO:0008006" key="6">
    <source>
        <dbReference type="Google" id="ProtNLM"/>
    </source>
</evidence>